<organism evidence="5 6">
    <name type="scientific">Imshaugia aleurites</name>
    <dbReference type="NCBI Taxonomy" id="172621"/>
    <lineage>
        <taxon>Eukaryota</taxon>
        <taxon>Fungi</taxon>
        <taxon>Dikarya</taxon>
        <taxon>Ascomycota</taxon>
        <taxon>Pezizomycotina</taxon>
        <taxon>Lecanoromycetes</taxon>
        <taxon>OSLEUM clade</taxon>
        <taxon>Lecanoromycetidae</taxon>
        <taxon>Lecanorales</taxon>
        <taxon>Lecanorineae</taxon>
        <taxon>Parmeliaceae</taxon>
        <taxon>Imshaugia</taxon>
    </lineage>
</organism>
<feature type="transmembrane region" description="Helical" evidence="3">
    <location>
        <begin position="104"/>
        <end position="124"/>
    </location>
</feature>
<evidence type="ECO:0000256" key="2">
    <source>
        <dbReference type="ARBA" id="ARBA00006727"/>
    </source>
</evidence>
<name>A0A8H3IUC3_9LECA</name>
<accession>A0A8H3IUC3</accession>
<dbReference type="OrthoDB" id="6499973at2759"/>
<comment type="subcellular location">
    <subcellularLocation>
        <location evidence="1">Membrane</location>
        <topology evidence="1">Multi-pass membrane protein</topology>
    </subcellularLocation>
</comment>
<dbReference type="PANTHER" id="PTHR11360">
    <property type="entry name" value="MONOCARBOXYLATE TRANSPORTER"/>
    <property type="match status" value="1"/>
</dbReference>
<feature type="transmembrane region" description="Helical" evidence="3">
    <location>
        <begin position="231"/>
        <end position="254"/>
    </location>
</feature>
<feature type="transmembrane region" description="Helical" evidence="3">
    <location>
        <begin position="189"/>
        <end position="210"/>
    </location>
</feature>
<dbReference type="Pfam" id="PF07690">
    <property type="entry name" value="MFS_1"/>
    <property type="match status" value="1"/>
</dbReference>
<dbReference type="Gene3D" id="1.20.1250.20">
    <property type="entry name" value="MFS general substrate transporter like domains"/>
    <property type="match status" value="2"/>
</dbReference>
<evidence type="ECO:0000259" key="4">
    <source>
        <dbReference type="PROSITE" id="PS50850"/>
    </source>
</evidence>
<feature type="transmembrane region" description="Helical" evidence="3">
    <location>
        <begin position="158"/>
        <end position="177"/>
    </location>
</feature>
<dbReference type="PROSITE" id="PS50850">
    <property type="entry name" value="MFS"/>
    <property type="match status" value="1"/>
</dbReference>
<proteinExistence type="inferred from homology"/>
<feature type="transmembrane region" description="Helical" evidence="3">
    <location>
        <begin position="28"/>
        <end position="51"/>
    </location>
</feature>
<feature type="transmembrane region" description="Helical" evidence="3">
    <location>
        <begin position="71"/>
        <end position="92"/>
    </location>
</feature>
<dbReference type="InterPro" id="IPR011701">
    <property type="entry name" value="MFS"/>
</dbReference>
<dbReference type="GO" id="GO:0022857">
    <property type="term" value="F:transmembrane transporter activity"/>
    <property type="evidence" value="ECO:0007669"/>
    <property type="project" value="InterPro"/>
</dbReference>
<dbReference type="GO" id="GO:0016020">
    <property type="term" value="C:membrane"/>
    <property type="evidence" value="ECO:0007669"/>
    <property type="project" value="UniProtKB-SubCell"/>
</dbReference>
<evidence type="ECO:0000256" key="3">
    <source>
        <dbReference type="SAM" id="Phobius"/>
    </source>
</evidence>
<dbReference type="EMBL" id="CAJPDT010000049">
    <property type="protein sequence ID" value="CAF9928250.1"/>
    <property type="molecule type" value="Genomic_DNA"/>
</dbReference>
<evidence type="ECO:0000313" key="6">
    <source>
        <dbReference type="Proteomes" id="UP000664534"/>
    </source>
</evidence>
<evidence type="ECO:0000256" key="1">
    <source>
        <dbReference type="ARBA" id="ARBA00004141"/>
    </source>
</evidence>
<dbReference type="CDD" id="cd17352">
    <property type="entry name" value="MFS_MCT_SLC16"/>
    <property type="match status" value="1"/>
</dbReference>
<feature type="transmembrane region" description="Helical" evidence="3">
    <location>
        <begin position="323"/>
        <end position="345"/>
    </location>
</feature>
<dbReference type="InterPro" id="IPR050327">
    <property type="entry name" value="Proton-linked_MCT"/>
</dbReference>
<feature type="transmembrane region" description="Helical" evidence="3">
    <location>
        <begin position="266"/>
        <end position="286"/>
    </location>
</feature>
<dbReference type="SUPFAM" id="SSF103473">
    <property type="entry name" value="MFS general substrate transporter"/>
    <property type="match status" value="1"/>
</dbReference>
<feature type="domain" description="Major facilitator superfamily (MFS) profile" evidence="4">
    <location>
        <begin position="232"/>
        <end position="424"/>
    </location>
</feature>
<evidence type="ECO:0000313" key="5">
    <source>
        <dbReference type="EMBL" id="CAF9928250.1"/>
    </source>
</evidence>
<dbReference type="InterPro" id="IPR020846">
    <property type="entry name" value="MFS_dom"/>
</dbReference>
<reference evidence="5" key="1">
    <citation type="submission" date="2021-03" db="EMBL/GenBank/DDBJ databases">
        <authorList>
            <person name="Tagirdzhanova G."/>
        </authorList>
    </citation>
    <scope>NUCLEOTIDE SEQUENCE</scope>
</reference>
<feature type="transmembrane region" description="Helical" evidence="3">
    <location>
        <begin position="389"/>
        <end position="410"/>
    </location>
</feature>
<comment type="caution">
    <text evidence="5">The sequence shown here is derived from an EMBL/GenBank/DDBJ whole genome shotgun (WGS) entry which is preliminary data.</text>
</comment>
<keyword evidence="3" id="KW-0812">Transmembrane</keyword>
<keyword evidence="6" id="KW-1185">Reference proteome</keyword>
<keyword evidence="3" id="KW-1133">Transmembrane helix</keyword>
<feature type="transmembrane region" description="Helical" evidence="3">
    <location>
        <begin position="130"/>
        <end position="151"/>
    </location>
</feature>
<protein>
    <recommendedName>
        <fullName evidence="4">Major facilitator superfamily (MFS) profile domain-containing protein</fullName>
    </recommendedName>
</protein>
<dbReference type="InterPro" id="IPR036259">
    <property type="entry name" value="MFS_trans_sf"/>
</dbReference>
<feature type="transmembrane region" description="Helical" evidence="3">
    <location>
        <begin position="298"/>
        <end position="317"/>
    </location>
</feature>
<gene>
    <name evidence="5" type="ORF">IMSHALPRED_007419</name>
</gene>
<comment type="similarity">
    <text evidence="2">Belongs to the major facilitator superfamily. Monocarboxylate porter (TC 2.A.1.13) family.</text>
</comment>
<dbReference type="AlphaFoldDB" id="A0A8H3IUC3"/>
<dbReference type="Proteomes" id="UP000664534">
    <property type="component" value="Unassembled WGS sequence"/>
</dbReference>
<dbReference type="PANTHER" id="PTHR11360:SF315">
    <property type="entry name" value="TRANSPORTER MCH2-RELATED"/>
    <property type="match status" value="1"/>
</dbReference>
<keyword evidence="3" id="KW-0472">Membrane</keyword>
<feature type="transmembrane region" description="Helical" evidence="3">
    <location>
        <begin position="357"/>
        <end position="377"/>
    </location>
</feature>
<sequence length="424" mass="46270">MTVTSPELPIATFGTLDDAPSLLVDGGYGWVCVAACFIINCFTWGLVSVYGVYLSYYLRDDSFPGASPLDFAFVGGLTFAAAMLVAPLVTFLTRKYGTRPPMLFGVLSLAGGFVSASFAVKAWHLCLSQGALVGIGVGCVYIPSIPILSQWFSKKRSLANGITSAGSGIGGVIFSLTTNSMIENISVGWSLRITGVVAFLMTTIAVLLIKDRNDVIIPRQHPFDVQLLFRYDVWLLLLWAFVSMLGYITLLYSLPDFALSIHLSRSQSAEVITFLNLGTAIGRPFIGILSDRFGRIKVAAILTFACGTICFAIWIPARSFGVTVLFALVSGAILGVFWVTVGPICAEIVGLQQLQSLLSISWLTIVLPTLFSETIALRLRRPDSGREYLYPQLFAGIAYIVASAFLFELSRRHENRERIRHAER</sequence>